<name>A0ACA9P2P4_9GLOM</name>
<reference evidence="1" key="1">
    <citation type="submission" date="2021-06" db="EMBL/GenBank/DDBJ databases">
        <authorList>
            <person name="Kallberg Y."/>
            <person name="Tangrot J."/>
            <person name="Rosling A."/>
        </authorList>
    </citation>
    <scope>NUCLEOTIDE SEQUENCE</scope>
    <source>
        <strain evidence="1">CL356</strain>
    </source>
</reference>
<accession>A0ACA9P2P4</accession>
<evidence type="ECO:0000313" key="2">
    <source>
        <dbReference type="Proteomes" id="UP000789525"/>
    </source>
</evidence>
<organism evidence="1 2">
    <name type="scientific">Acaulospora colombiana</name>
    <dbReference type="NCBI Taxonomy" id="27376"/>
    <lineage>
        <taxon>Eukaryota</taxon>
        <taxon>Fungi</taxon>
        <taxon>Fungi incertae sedis</taxon>
        <taxon>Mucoromycota</taxon>
        <taxon>Glomeromycotina</taxon>
        <taxon>Glomeromycetes</taxon>
        <taxon>Diversisporales</taxon>
        <taxon>Acaulosporaceae</taxon>
        <taxon>Acaulospora</taxon>
    </lineage>
</organism>
<dbReference type="EMBL" id="CAJVPT010029134">
    <property type="protein sequence ID" value="CAG8689235.1"/>
    <property type="molecule type" value="Genomic_DNA"/>
</dbReference>
<dbReference type="Proteomes" id="UP000789525">
    <property type="component" value="Unassembled WGS sequence"/>
</dbReference>
<protein>
    <submittedName>
        <fullName evidence="1">6641_t:CDS:1</fullName>
    </submittedName>
</protein>
<keyword evidence="2" id="KW-1185">Reference proteome</keyword>
<proteinExistence type="predicted"/>
<evidence type="ECO:0000313" key="1">
    <source>
        <dbReference type="EMBL" id="CAG8689235.1"/>
    </source>
</evidence>
<comment type="caution">
    <text evidence="1">The sequence shown here is derived from an EMBL/GenBank/DDBJ whole genome shotgun (WGS) entry which is preliminary data.</text>
</comment>
<gene>
    <name evidence="1" type="ORF">ACOLOM_LOCUS9741</name>
</gene>
<feature type="non-terminal residue" evidence="1">
    <location>
        <position position="1"/>
    </location>
</feature>
<sequence length="86" mass="9938">NMALARGSVRILRPPTLPSPTVRDGGWYDIRNRDLRIRGCCLVSGDWVSRITNNVTRFTIRVTSRFDSFMQLNQLDPKLDLVKDIY</sequence>